<dbReference type="EMBL" id="JBHSAB010000026">
    <property type="protein sequence ID" value="MFC3909643.1"/>
    <property type="molecule type" value="Genomic_DNA"/>
</dbReference>
<dbReference type="Pfam" id="PF09423">
    <property type="entry name" value="PhoD"/>
    <property type="match status" value="1"/>
</dbReference>
<accession>A0ABV8CH42</accession>
<dbReference type="SUPFAM" id="SSF56300">
    <property type="entry name" value="Metallo-dependent phosphatases"/>
    <property type="match status" value="1"/>
</dbReference>
<sequence>MPGNAHVKLPSIKNILFGELTYIDYEGDVEPAIEDDRVSIKAALRLDKSYEYTDFTLMLASQNEEKPIVMYIPAENADSRAIKKGKTKAGFLHFPLRELNCNESYGYQILYKGKPLQIFKDKHPPEDTQVFIRTPPARQDPLPIKIAVGGDQERMEQFNPLGACLGLDNQKYTSLLYTHIKSQPFNLFAHLGDLYNGEWFISFQNLFRRGRKFIEYQVRSLQAYRANLAGDFGTPAENNLAHIAGGTCVVVDDHDIGQNNAGPPVTNKQKKAQRKMVDAFHEMGLMQDFLAADKEGPYFNTRIGQHEFFFLNNRFTQNRTSEEAYLLGDKQWAWLEASLAGSKAGNKIIVSPLPLAMGKSPTEDYRGHPKEWHRFMQLCRKYSVGAVLTADSHNYSHTEFHVREFPDDKPWIVNQHLVGTLGGKAQHITAEEKKSINLLGRQPLMPEDAKIKELYRGSRVKAYFSPDENQALLPHEGEESEWTKPGEWEKDTYGYLGITLSSEPEEDNEQGNVIFQEENGDQIEMVNFHSRKNRENRDNVSVGRVEAAFFACTKKSGVVREEPRLAFRY</sequence>
<dbReference type="Gene3D" id="3.60.21.70">
    <property type="entry name" value="PhoD-like phosphatase"/>
    <property type="match status" value="1"/>
</dbReference>
<name>A0ABV8CH42_9GAMM</name>
<keyword evidence="3" id="KW-1185">Reference proteome</keyword>
<evidence type="ECO:0000313" key="3">
    <source>
        <dbReference type="Proteomes" id="UP001595758"/>
    </source>
</evidence>
<reference evidence="3" key="1">
    <citation type="journal article" date="2019" name="Int. J. Syst. Evol. Microbiol.">
        <title>The Global Catalogue of Microorganisms (GCM) 10K type strain sequencing project: providing services to taxonomists for standard genome sequencing and annotation.</title>
        <authorList>
            <consortium name="The Broad Institute Genomics Platform"/>
            <consortium name="The Broad Institute Genome Sequencing Center for Infectious Disease"/>
            <person name="Wu L."/>
            <person name="Ma J."/>
        </authorList>
    </citation>
    <scope>NUCLEOTIDE SEQUENCE [LARGE SCALE GENOMIC DNA]</scope>
    <source>
        <strain evidence="3">CCUG 59858</strain>
    </source>
</reference>
<dbReference type="PANTHER" id="PTHR33987">
    <property type="entry name" value="CALCINEURIN-LIKE METALLO-PHOSPHOESTERASE SUPERFAMILY PROTEIN"/>
    <property type="match status" value="1"/>
</dbReference>
<dbReference type="RefSeq" id="WP_382344055.1">
    <property type="nucleotide sequence ID" value="NZ_JBHSAB010000026.1"/>
</dbReference>
<proteinExistence type="predicted"/>
<protein>
    <submittedName>
        <fullName evidence="2">Alkaline phosphatase D family protein</fullName>
    </submittedName>
</protein>
<organism evidence="2 3">
    <name type="scientific">Legionella dresdenensis</name>
    <dbReference type="NCBI Taxonomy" id="450200"/>
    <lineage>
        <taxon>Bacteria</taxon>
        <taxon>Pseudomonadati</taxon>
        <taxon>Pseudomonadota</taxon>
        <taxon>Gammaproteobacteria</taxon>
        <taxon>Legionellales</taxon>
        <taxon>Legionellaceae</taxon>
        <taxon>Legionella</taxon>
    </lineage>
</organism>
<dbReference type="PANTHER" id="PTHR33987:SF1">
    <property type="entry name" value="CALCINEURIN-LIKE METALLO-PHOSPHOESTERASE SUPERFAMILY PROTEIN"/>
    <property type="match status" value="1"/>
</dbReference>
<evidence type="ECO:0000259" key="1">
    <source>
        <dbReference type="Pfam" id="PF09423"/>
    </source>
</evidence>
<evidence type="ECO:0000313" key="2">
    <source>
        <dbReference type="EMBL" id="MFC3909643.1"/>
    </source>
</evidence>
<dbReference type="InterPro" id="IPR029052">
    <property type="entry name" value="Metallo-depent_PP-like"/>
</dbReference>
<feature type="domain" description="PhoD-like phosphatase metallophosphatase" evidence="1">
    <location>
        <begin position="176"/>
        <end position="414"/>
    </location>
</feature>
<dbReference type="InterPro" id="IPR038607">
    <property type="entry name" value="PhoD-like_sf"/>
</dbReference>
<comment type="caution">
    <text evidence="2">The sequence shown here is derived from an EMBL/GenBank/DDBJ whole genome shotgun (WGS) entry which is preliminary data.</text>
</comment>
<gene>
    <name evidence="2" type="ORF">ACFORL_11235</name>
</gene>
<dbReference type="InterPro" id="IPR018946">
    <property type="entry name" value="PhoD-like_MPP"/>
</dbReference>
<dbReference type="Proteomes" id="UP001595758">
    <property type="component" value="Unassembled WGS sequence"/>
</dbReference>